<dbReference type="OrthoDB" id="9814695at2"/>
<organism evidence="1 2">
    <name type="scientific">Alteribacillus bidgolensis</name>
    <dbReference type="NCBI Taxonomy" id="930129"/>
    <lineage>
        <taxon>Bacteria</taxon>
        <taxon>Bacillati</taxon>
        <taxon>Bacillota</taxon>
        <taxon>Bacilli</taxon>
        <taxon>Bacillales</taxon>
        <taxon>Bacillaceae</taxon>
        <taxon>Alteribacillus</taxon>
    </lineage>
</organism>
<dbReference type="GO" id="GO:0016705">
    <property type="term" value="F:oxidoreductase activity, acting on paired donors, with incorporation or reduction of molecular oxygen"/>
    <property type="evidence" value="ECO:0007669"/>
    <property type="project" value="InterPro"/>
</dbReference>
<evidence type="ECO:0000313" key="1">
    <source>
        <dbReference type="EMBL" id="SDI04460.1"/>
    </source>
</evidence>
<dbReference type="InterPro" id="IPR036661">
    <property type="entry name" value="Luciferase-like_sf"/>
</dbReference>
<reference evidence="1 2" key="1">
    <citation type="submission" date="2016-10" db="EMBL/GenBank/DDBJ databases">
        <authorList>
            <person name="de Groot N.N."/>
        </authorList>
    </citation>
    <scope>NUCLEOTIDE SEQUENCE [LARGE SCALE GENOMIC DNA]</scope>
    <source>
        <strain evidence="2">P4B,CCM 7963,CECT 7998,DSM 25260,IBRC-M 10614,KCTC 13821</strain>
    </source>
</reference>
<dbReference type="Proteomes" id="UP000199017">
    <property type="component" value="Unassembled WGS sequence"/>
</dbReference>
<proteinExistence type="predicted"/>
<dbReference type="Gene3D" id="3.20.20.30">
    <property type="entry name" value="Luciferase-like domain"/>
    <property type="match status" value="1"/>
</dbReference>
<accession>A0A1G8HD89</accession>
<evidence type="ECO:0008006" key="3">
    <source>
        <dbReference type="Google" id="ProtNLM"/>
    </source>
</evidence>
<dbReference type="STRING" id="930129.SAMN05216352_104204"/>
<dbReference type="RefSeq" id="WP_139185931.1">
    <property type="nucleotide sequence ID" value="NZ_FNDU01000004.1"/>
</dbReference>
<sequence>MDDEEVTTEYVAKYNWFVGSPKTVANRLANLYEKVGGLGHLLITGYDYSDNPEVWKKSMRLMKEEVLPRIERKIAKAKM</sequence>
<dbReference type="AlphaFoldDB" id="A0A1G8HD89"/>
<dbReference type="EMBL" id="FNDU01000004">
    <property type="protein sequence ID" value="SDI04460.1"/>
    <property type="molecule type" value="Genomic_DNA"/>
</dbReference>
<evidence type="ECO:0000313" key="2">
    <source>
        <dbReference type="Proteomes" id="UP000199017"/>
    </source>
</evidence>
<dbReference type="SUPFAM" id="SSF51679">
    <property type="entry name" value="Bacterial luciferase-like"/>
    <property type="match status" value="1"/>
</dbReference>
<name>A0A1G8HD89_9BACI</name>
<keyword evidence="2" id="KW-1185">Reference proteome</keyword>
<gene>
    <name evidence="1" type="ORF">SAMN05216352_104204</name>
</gene>
<protein>
    <recommendedName>
        <fullName evidence="3">Alkanesulfonate monooxygenase</fullName>
    </recommendedName>
</protein>